<dbReference type="RefSeq" id="WP_343761174.1">
    <property type="nucleotide sequence ID" value="NZ_BAAACG010000009.1"/>
</dbReference>
<keyword evidence="1" id="KW-1133">Transmembrane helix</keyword>
<proteinExistence type="predicted"/>
<protein>
    <recommendedName>
        <fullName evidence="4">DUF5412 domain-containing protein</fullName>
    </recommendedName>
</protein>
<keyword evidence="1" id="KW-0472">Membrane</keyword>
<feature type="transmembrane region" description="Helical" evidence="1">
    <location>
        <begin position="12"/>
        <end position="34"/>
    </location>
</feature>
<dbReference type="EMBL" id="BAAACG010000009">
    <property type="protein sequence ID" value="GAA0739967.1"/>
    <property type="molecule type" value="Genomic_DNA"/>
</dbReference>
<reference evidence="3" key="1">
    <citation type="journal article" date="2019" name="Int. J. Syst. Evol. Microbiol.">
        <title>The Global Catalogue of Microorganisms (GCM) 10K type strain sequencing project: providing services to taxonomists for standard genome sequencing and annotation.</title>
        <authorList>
            <consortium name="The Broad Institute Genomics Platform"/>
            <consortium name="The Broad Institute Genome Sequencing Center for Infectious Disease"/>
            <person name="Wu L."/>
            <person name="Ma J."/>
        </authorList>
    </citation>
    <scope>NUCLEOTIDE SEQUENCE [LARGE SCALE GENOMIC DNA]</scope>
    <source>
        <strain evidence="3">JCM 1407</strain>
    </source>
</reference>
<dbReference type="Proteomes" id="UP001501510">
    <property type="component" value="Unassembled WGS sequence"/>
</dbReference>
<evidence type="ECO:0000256" key="1">
    <source>
        <dbReference type="SAM" id="Phobius"/>
    </source>
</evidence>
<evidence type="ECO:0000313" key="3">
    <source>
        <dbReference type="Proteomes" id="UP001501510"/>
    </source>
</evidence>
<evidence type="ECO:0000313" key="2">
    <source>
        <dbReference type="EMBL" id="GAA0739967.1"/>
    </source>
</evidence>
<organism evidence="2 3">
    <name type="scientific">Clostridium oceanicum</name>
    <dbReference type="NCBI Taxonomy" id="1543"/>
    <lineage>
        <taxon>Bacteria</taxon>
        <taxon>Bacillati</taxon>
        <taxon>Bacillota</taxon>
        <taxon>Clostridia</taxon>
        <taxon>Eubacteriales</taxon>
        <taxon>Clostridiaceae</taxon>
        <taxon>Clostridium</taxon>
    </lineage>
</organism>
<name>A0ABN1JHK1_9CLOT</name>
<keyword evidence="3" id="KW-1185">Reference proteome</keyword>
<keyword evidence="1" id="KW-0812">Transmembrane</keyword>
<sequence length="136" mass="16108">MKNYKNKLHKKLSVSSMILCSMLALFLICIYYVFFSQNKLLISQSPSKEYEVIVDYKDGFLFGPQEVNIYCRKKTSLFKQNIIRTYLYNDGQTPNKHNCKIVWEDGIAKIILSDKEKNRLVYTIDTNRHNKVRKIQ</sequence>
<accession>A0ABN1JHK1</accession>
<comment type="caution">
    <text evidence="2">The sequence shown here is derived from an EMBL/GenBank/DDBJ whole genome shotgun (WGS) entry which is preliminary data.</text>
</comment>
<evidence type="ECO:0008006" key="4">
    <source>
        <dbReference type="Google" id="ProtNLM"/>
    </source>
</evidence>
<gene>
    <name evidence="2" type="ORF">GCM10008906_19310</name>
</gene>